<proteinExistence type="predicted"/>
<protein>
    <recommendedName>
        <fullName evidence="3">MULE transposase domain-containing protein</fullName>
    </recommendedName>
</protein>
<keyword evidence="2" id="KW-1185">Reference proteome</keyword>
<evidence type="ECO:0000313" key="1">
    <source>
        <dbReference type="EMBL" id="KAJ7683454.1"/>
    </source>
</evidence>
<dbReference type="Proteomes" id="UP001221757">
    <property type="component" value="Unassembled WGS sequence"/>
</dbReference>
<accession>A0AAD7D8E2</accession>
<comment type="caution">
    <text evidence="1">The sequence shown here is derived from an EMBL/GenBank/DDBJ whole genome shotgun (WGS) entry which is preliminary data.</text>
</comment>
<gene>
    <name evidence="1" type="ORF">B0H17DRAFT_1160917</name>
</gene>
<evidence type="ECO:0008006" key="3">
    <source>
        <dbReference type="Google" id="ProtNLM"/>
    </source>
</evidence>
<name>A0AAD7D8E2_MYCRO</name>
<dbReference type="EMBL" id="JARKIE010000108">
    <property type="protein sequence ID" value="KAJ7683454.1"/>
    <property type="molecule type" value="Genomic_DNA"/>
</dbReference>
<organism evidence="1 2">
    <name type="scientific">Mycena rosella</name>
    <name type="common">Pink bonnet</name>
    <name type="synonym">Agaricus rosellus</name>
    <dbReference type="NCBI Taxonomy" id="1033263"/>
    <lineage>
        <taxon>Eukaryota</taxon>
        <taxon>Fungi</taxon>
        <taxon>Dikarya</taxon>
        <taxon>Basidiomycota</taxon>
        <taxon>Agaricomycotina</taxon>
        <taxon>Agaricomycetes</taxon>
        <taxon>Agaricomycetidae</taxon>
        <taxon>Agaricales</taxon>
        <taxon>Marasmiineae</taxon>
        <taxon>Mycenaceae</taxon>
        <taxon>Mycena</taxon>
    </lineage>
</organism>
<evidence type="ECO:0000313" key="2">
    <source>
        <dbReference type="Proteomes" id="UP001221757"/>
    </source>
</evidence>
<dbReference type="AlphaFoldDB" id="A0AAD7D8E2"/>
<sequence>MYDPNATACPDGIPVDHLFRLDADDQLHAASIMAQHGLDLEAREHLRNRWSQQWSRTGGGNKALRQTPVPFTGCLGHAEITYVIGSQKILRIRGYFDHNQGCKDAVYTRIPPVPVHPSVFAVALAQLKDRATFTDVKKKNRELLSTGNYHGFPADLRTSPYRWLIETRDSRSLYRQFNRLNGVKVTEKPQINIDEWLDPMSPQYNRTLADSIFHYSARASKSERFEACIATAEMQQAAWKYGHESQIILDGTFGVCDSRLLLFIVMVINENKKGIPVAFLLFSAPTGNRQSSSGYDTAILAKLIKAWTDSLTKCGHLYGFAGIIFTPFTAITDTDLKERGALLKINLKHRLKRLEDSLVQTQDIIEARRILAAETDTLLLLGTSKAVLRALKHVNYLSEYWTMDNLWKSWSDNGRRVAAALLGCHMDGVIPTTNHLESFNGVLKRKHL</sequence>
<reference evidence="1" key="1">
    <citation type="submission" date="2023-03" db="EMBL/GenBank/DDBJ databases">
        <title>Massive genome expansion in bonnet fungi (Mycena s.s.) driven by repeated elements and novel gene families across ecological guilds.</title>
        <authorList>
            <consortium name="Lawrence Berkeley National Laboratory"/>
            <person name="Harder C.B."/>
            <person name="Miyauchi S."/>
            <person name="Viragh M."/>
            <person name="Kuo A."/>
            <person name="Thoen E."/>
            <person name="Andreopoulos B."/>
            <person name="Lu D."/>
            <person name="Skrede I."/>
            <person name="Drula E."/>
            <person name="Henrissat B."/>
            <person name="Morin E."/>
            <person name="Kohler A."/>
            <person name="Barry K."/>
            <person name="LaButti K."/>
            <person name="Morin E."/>
            <person name="Salamov A."/>
            <person name="Lipzen A."/>
            <person name="Mereny Z."/>
            <person name="Hegedus B."/>
            <person name="Baldrian P."/>
            <person name="Stursova M."/>
            <person name="Weitz H."/>
            <person name="Taylor A."/>
            <person name="Grigoriev I.V."/>
            <person name="Nagy L.G."/>
            <person name="Martin F."/>
            <person name="Kauserud H."/>
        </authorList>
    </citation>
    <scope>NUCLEOTIDE SEQUENCE</scope>
    <source>
        <strain evidence="1">CBHHK067</strain>
    </source>
</reference>